<dbReference type="SUPFAM" id="SSF89550">
    <property type="entry name" value="PHP domain-like"/>
    <property type="match status" value="1"/>
</dbReference>
<reference evidence="2 3" key="1">
    <citation type="submission" date="2020-08" db="EMBL/GenBank/DDBJ databases">
        <title>Cohnella phylogeny.</title>
        <authorList>
            <person name="Dunlap C."/>
        </authorList>
    </citation>
    <scope>NUCLEOTIDE SEQUENCE [LARGE SCALE GENOMIC DNA]</scope>
    <source>
        <strain evidence="2 3">CBP 2801</strain>
    </source>
</reference>
<dbReference type="GO" id="GO:0035312">
    <property type="term" value="F:5'-3' DNA exonuclease activity"/>
    <property type="evidence" value="ECO:0007669"/>
    <property type="project" value="TreeGrafter"/>
</dbReference>
<dbReference type="EMBL" id="JACJVO010000014">
    <property type="protein sequence ID" value="MBB6731720.1"/>
    <property type="molecule type" value="Genomic_DNA"/>
</dbReference>
<keyword evidence="3" id="KW-1185">Reference proteome</keyword>
<evidence type="ECO:0000313" key="2">
    <source>
        <dbReference type="EMBL" id="MBB6731720.1"/>
    </source>
</evidence>
<proteinExistence type="predicted"/>
<dbReference type="GO" id="GO:0004534">
    <property type="term" value="F:5'-3' RNA exonuclease activity"/>
    <property type="evidence" value="ECO:0007669"/>
    <property type="project" value="TreeGrafter"/>
</dbReference>
<sequence length="422" mass="46566">MSVVTTHLLTRRIVKEEEKSYLEIPFPVQDDAERIEVAYVYDRSDGRTVVDIGIRSPERIVGWSGGARESFFVGLGKATPGCLAGPLPEGDWHILLGAYRIPESGCEVRIEIAITHKHPRWIKGDLHMHGVHSDGSYTVADAIRSCKEKGLAFAAFTDHNNASQNLSTLAADDGLVLIPGVELTSYKGHANLLGAMDALDDFRVLTPEQASDALRRAADKGSLVSLNHPFCNDCPWELGFDVPFDAIEVWNGPWRPLNEAAVQWWQEQLSAGRKIVAIGGSDTHAPHLLVIHGTPTAYVKAGAESGDEIMQAIRGGRVVLSFAPNETFIDLSLEGIGVGETANVRDRDEWELTVSVSGAKGDRVQLWSDRGIEREWDVEEQGEFTMRVPAGRLFYRAEAKRFLPEWDRTITACLTNPIYLEA</sequence>
<protein>
    <submittedName>
        <fullName evidence="2">PHP domain-containing protein</fullName>
    </submittedName>
</protein>
<evidence type="ECO:0000313" key="3">
    <source>
        <dbReference type="Proteomes" id="UP000564644"/>
    </source>
</evidence>
<dbReference type="InterPro" id="IPR052018">
    <property type="entry name" value="PHP_domain"/>
</dbReference>
<dbReference type="Gene3D" id="3.20.20.140">
    <property type="entry name" value="Metal-dependent hydrolases"/>
    <property type="match status" value="1"/>
</dbReference>
<evidence type="ECO:0000259" key="1">
    <source>
        <dbReference type="SMART" id="SM00481"/>
    </source>
</evidence>
<dbReference type="CDD" id="cd07432">
    <property type="entry name" value="PHP_HisPPase"/>
    <property type="match status" value="1"/>
</dbReference>
<dbReference type="AlphaFoldDB" id="A0A7X0SKK3"/>
<dbReference type="Proteomes" id="UP000564644">
    <property type="component" value="Unassembled WGS sequence"/>
</dbReference>
<dbReference type="InterPro" id="IPR003141">
    <property type="entry name" value="Pol/His_phosphatase_N"/>
</dbReference>
<feature type="domain" description="Polymerase/histidinol phosphatase N-terminal" evidence="1">
    <location>
        <begin position="124"/>
        <end position="187"/>
    </location>
</feature>
<dbReference type="NCBIfam" id="NF038032">
    <property type="entry name" value="CehA_McbA_metalo"/>
    <property type="match status" value="1"/>
</dbReference>
<name>A0A7X0SKK3_9BACL</name>
<dbReference type="PANTHER" id="PTHR42924:SF3">
    <property type="entry name" value="POLYMERASE_HISTIDINOL PHOSPHATASE N-TERMINAL DOMAIN-CONTAINING PROTEIN"/>
    <property type="match status" value="1"/>
</dbReference>
<dbReference type="SMART" id="SM00481">
    <property type="entry name" value="POLIIIAc"/>
    <property type="match status" value="1"/>
</dbReference>
<dbReference type="InterPro" id="IPR016195">
    <property type="entry name" value="Pol/histidinol_Pase-like"/>
</dbReference>
<comment type="caution">
    <text evidence="2">The sequence shown here is derived from an EMBL/GenBank/DDBJ whole genome shotgun (WGS) entry which is preliminary data.</text>
</comment>
<dbReference type="RefSeq" id="WP_185129394.1">
    <property type="nucleotide sequence ID" value="NZ_JACJVO010000014.1"/>
</dbReference>
<accession>A0A7X0SKK3</accession>
<gene>
    <name evidence="2" type="ORF">H7C18_12430</name>
</gene>
<organism evidence="2 3">
    <name type="scientific">Cohnella zeiphila</name>
    <dbReference type="NCBI Taxonomy" id="2761120"/>
    <lineage>
        <taxon>Bacteria</taxon>
        <taxon>Bacillati</taxon>
        <taxon>Bacillota</taxon>
        <taxon>Bacilli</taxon>
        <taxon>Bacillales</taxon>
        <taxon>Paenibacillaceae</taxon>
        <taxon>Cohnella</taxon>
    </lineage>
</organism>
<dbReference type="PANTHER" id="PTHR42924">
    <property type="entry name" value="EXONUCLEASE"/>
    <property type="match status" value="1"/>
</dbReference>